<dbReference type="CDD" id="cd06445">
    <property type="entry name" value="ATase"/>
    <property type="match status" value="1"/>
</dbReference>
<dbReference type="GO" id="GO:0003824">
    <property type="term" value="F:catalytic activity"/>
    <property type="evidence" value="ECO:0007669"/>
    <property type="project" value="InterPro"/>
</dbReference>
<dbReference type="InterPro" id="IPR036217">
    <property type="entry name" value="MethylDNA_cys_MeTrfase_DNAb"/>
</dbReference>
<dbReference type="InterPro" id="IPR014048">
    <property type="entry name" value="MethylDNA_cys_MeTrfase_DNA-bd"/>
</dbReference>
<reference evidence="3" key="1">
    <citation type="submission" date="2023-11" db="EMBL/GenBank/DDBJ databases">
        <title>Scrofimicrobium hongkongense sp. nov., isolated from a patient with peritonitis.</title>
        <authorList>
            <person name="Lao H.Y."/>
            <person name="Wong A.Y.P."/>
            <person name="Ng T.L."/>
            <person name="Wong R.Y.L."/>
            <person name="Yau M.C.Y."/>
            <person name="Lam J.Y.W."/>
            <person name="Siu G.K.H."/>
        </authorList>
    </citation>
    <scope>NUCLEOTIDE SEQUENCE</scope>
    <source>
        <strain evidence="3">R131</strain>
    </source>
</reference>
<name>A0AAU7V7R1_9ACTO</name>
<dbReference type="SUPFAM" id="SSF46767">
    <property type="entry name" value="Methylated DNA-protein cysteine methyltransferase, C-terminal domain"/>
    <property type="match status" value="1"/>
</dbReference>
<proteinExistence type="predicted"/>
<keyword evidence="1" id="KW-0227">DNA damage</keyword>
<dbReference type="RefSeq" id="WP_350257614.1">
    <property type="nucleotide sequence ID" value="NZ_CP138335.1"/>
</dbReference>
<evidence type="ECO:0000259" key="2">
    <source>
        <dbReference type="Pfam" id="PF01035"/>
    </source>
</evidence>
<dbReference type="InterPro" id="IPR052520">
    <property type="entry name" value="ATL_DNA_repair"/>
</dbReference>
<evidence type="ECO:0000313" key="3">
    <source>
        <dbReference type="EMBL" id="XBW07408.1"/>
    </source>
</evidence>
<protein>
    <submittedName>
        <fullName evidence="3">MGMT family protein</fullName>
    </submittedName>
</protein>
<dbReference type="PANTHER" id="PTHR42942:SF1">
    <property type="entry name" value="ALKYLTRANSFERASE-LIKE PROTEIN 1"/>
    <property type="match status" value="1"/>
</dbReference>
<gene>
    <name evidence="3" type="ORF">SAC06_07085</name>
</gene>
<dbReference type="InterPro" id="IPR036388">
    <property type="entry name" value="WH-like_DNA-bd_sf"/>
</dbReference>
<dbReference type="GO" id="GO:0006281">
    <property type="term" value="P:DNA repair"/>
    <property type="evidence" value="ECO:0007669"/>
    <property type="project" value="InterPro"/>
</dbReference>
<dbReference type="KEGG" id="sapp:SAC06_07085"/>
<accession>A0AAU7V7R1</accession>
<dbReference type="AlphaFoldDB" id="A0AAU7V7R1"/>
<evidence type="ECO:0000256" key="1">
    <source>
        <dbReference type="ARBA" id="ARBA00022763"/>
    </source>
</evidence>
<dbReference type="Gene3D" id="1.10.10.10">
    <property type="entry name" value="Winged helix-like DNA-binding domain superfamily/Winged helix DNA-binding domain"/>
    <property type="match status" value="1"/>
</dbReference>
<dbReference type="Pfam" id="PF01035">
    <property type="entry name" value="DNA_binding_1"/>
    <property type="match status" value="1"/>
</dbReference>
<dbReference type="EMBL" id="CP138335">
    <property type="protein sequence ID" value="XBW07408.1"/>
    <property type="molecule type" value="Genomic_DNA"/>
</dbReference>
<feature type="domain" description="Methylated-DNA-[protein]-cysteine S-methyltransferase DNA binding" evidence="2">
    <location>
        <begin position="10"/>
        <end position="68"/>
    </location>
</feature>
<dbReference type="PANTHER" id="PTHR42942">
    <property type="entry name" value="6-O-METHYLGUANINE DNA METHYLTRANSFERASE"/>
    <property type="match status" value="1"/>
</dbReference>
<organism evidence="3">
    <name type="scientific">Scrofimicrobium appendicitidis</name>
    <dbReference type="NCBI Taxonomy" id="3079930"/>
    <lineage>
        <taxon>Bacteria</taxon>
        <taxon>Bacillati</taxon>
        <taxon>Actinomycetota</taxon>
        <taxon>Actinomycetes</taxon>
        <taxon>Actinomycetales</taxon>
        <taxon>Actinomycetaceae</taxon>
        <taxon>Scrofimicrobium</taxon>
    </lineage>
</organism>
<sequence length="128" mass="13774">MSRPDRDLLEEAVFRVVEAIPPGRAAAYSTVGQVVGTGARQVGRLLSQAGAPLPWWRVVNVRGELPPALIARARPHWEAEGTARRAGTAPELGLDPRRLLSPEELARLAEPSLAELSQLSQADPGSRN</sequence>